<dbReference type="InParanoid" id="T0QP31"/>
<evidence type="ECO:0000313" key="3">
    <source>
        <dbReference type="EMBL" id="EQC35610.1"/>
    </source>
</evidence>
<sequence length="474" mass="52943">MERPRFPHGRAADPRDITIEKLRADRATLKERLKAATDENELLRVRGQQEKDHFSREYAQVEARLRIANTTLERSRKHVEATILERDVKIDQLQKHVDLQQQLIESYRKQSSTMYSTIIENGTDALKKSMRSSFSRSAIGPNNQVDDDDTSSVHARNDRDSDARVHALEQQVTKLFGQLEDERAEADALAAHVDQQKAVNVKLMKTIKTLKRKLDESSEKSSIEHMLTDLQGRFRKVSLEQEAMSAALQTANDKLARASDEVTTLRSDLAAKEAKLAEASATSTIRDSEIQSLLQKIGKQDHYIADLEADYKTLGTPGLAHVHTSAVHQLKQQVGRKNEELAALELRIKQLEREKTLDTRASPAPDNDDDDNEATAASRLSLTDLDQLYTQALRVEHKAQVIASMAASFDDGGDLNALLHTLDDPVESPVLTSIPEGKQQLLMSLLSAQSTLDMLSDTFACTYAKNLGARCAMQ</sequence>
<evidence type="ECO:0000313" key="4">
    <source>
        <dbReference type="Proteomes" id="UP000030762"/>
    </source>
</evidence>
<dbReference type="OMA" id="DQICEQQ"/>
<dbReference type="AlphaFoldDB" id="T0QP31"/>
<dbReference type="VEuPathDB" id="FungiDB:SDRG_06895"/>
<protein>
    <submittedName>
        <fullName evidence="3">Uncharacterized protein</fullName>
    </submittedName>
</protein>
<dbReference type="EMBL" id="JH767150">
    <property type="protein sequence ID" value="EQC35610.1"/>
    <property type="molecule type" value="Genomic_DNA"/>
</dbReference>
<evidence type="ECO:0000256" key="1">
    <source>
        <dbReference type="SAM" id="Coils"/>
    </source>
</evidence>
<feature type="coiled-coil region" evidence="1">
    <location>
        <begin position="19"/>
        <end position="46"/>
    </location>
</feature>
<organism evidence="3 4">
    <name type="scientific">Saprolegnia diclina (strain VS20)</name>
    <dbReference type="NCBI Taxonomy" id="1156394"/>
    <lineage>
        <taxon>Eukaryota</taxon>
        <taxon>Sar</taxon>
        <taxon>Stramenopiles</taxon>
        <taxon>Oomycota</taxon>
        <taxon>Saprolegniomycetes</taxon>
        <taxon>Saprolegniales</taxon>
        <taxon>Saprolegniaceae</taxon>
        <taxon>Saprolegnia</taxon>
    </lineage>
</organism>
<feature type="region of interest" description="Disordered" evidence="2">
    <location>
        <begin position="355"/>
        <end position="374"/>
    </location>
</feature>
<dbReference type="STRING" id="1156394.T0QP31"/>
<dbReference type="RefSeq" id="XP_008610927.1">
    <property type="nucleotide sequence ID" value="XM_008612705.1"/>
</dbReference>
<dbReference type="GeneID" id="19947622"/>
<accession>T0QP31</accession>
<feature type="compositionally biased region" description="Polar residues" evidence="2">
    <location>
        <begin position="132"/>
        <end position="144"/>
    </location>
</feature>
<evidence type="ECO:0000256" key="2">
    <source>
        <dbReference type="SAM" id="MobiDB-lite"/>
    </source>
</evidence>
<keyword evidence="4" id="KW-1185">Reference proteome</keyword>
<name>T0QP31_SAPDV</name>
<feature type="coiled-coil region" evidence="1">
    <location>
        <begin position="165"/>
        <end position="275"/>
    </location>
</feature>
<proteinExistence type="predicted"/>
<dbReference type="Proteomes" id="UP000030762">
    <property type="component" value="Unassembled WGS sequence"/>
</dbReference>
<dbReference type="OrthoDB" id="77136at2759"/>
<gene>
    <name evidence="3" type="ORF">SDRG_06895</name>
</gene>
<keyword evidence="1" id="KW-0175">Coiled coil</keyword>
<feature type="region of interest" description="Disordered" evidence="2">
    <location>
        <begin position="132"/>
        <end position="162"/>
    </location>
</feature>
<reference evidence="3 4" key="1">
    <citation type="submission" date="2012-04" db="EMBL/GenBank/DDBJ databases">
        <title>The Genome Sequence of Saprolegnia declina VS20.</title>
        <authorList>
            <consortium name="The Broad Institute Genome Sequencing Platform"/>
            <person name="Russ C."/>
            <person name="Nusbaum C."/>
            <person name="Tyler B."/>
            <person name="van West P."/>
            <person name="Dieguez-Uribeondo J."/>
            <person name="de Bruijn I."/>
            <person name="Tripathy S."/>
            <person name="Jiang R."/>
            <person name="Young S.K."/>
            <person name="Zeng Q."/>
            <person name="Gargeya S."/>
            <person name="Fitzgerald M."/>
            <person name="Haas B."/>
            <person name="Abouelleil A."/>
            <person name="Alvarado L."/>
            <person name="Arachchi H.M."/>
            <person name="Berlin A."/>
            <person name="Chapman S.B."/>
            <person name="Goldberg J."/>
            <person name="Griggs A."/>
            <person name="Gujja S."/>
            <person name="Hansen M."/>
            <person name="Howarth C."/>
            <person name="Imamovic A."/>
            <person name="Larimer J."/>
            <person name="McCowen C."/>
            <person name="Montmayeur A."/>
            <person name="Murphy C."/>
            <person name="Neiman D."/>
            <person name="Pearson M."/>
            <person name="Priest M."/>
            <person name="Roberts A."/>
            <person name="Saif S."/>
            <person name="Shea T."/>
            <person name="Sisk P."/>
            <person name="Sykes S."/>
            <person name="Wortman J."/>
            <person name="Nusbaum C."/>
            <person name="Birren B."/>
        </authorList>
    </citation>
    <scope>NUCLEOTIDE SEQUENCE [LARGE SCALE GENOMIC DNA]</scope>
    <source>
        <strain evidence="3 4">VS20</strain>
    </source>
</reference>